<comment type="similarity">
    <text evidence="1">Belongs to the bacterial solute-binding protein 5 family.</text>
</comment>
<dbReference type="InterPro" id="IPR039424">
    <property type="entry name" value="SBP_5"/>
</dbReference>
<dbReference type="CDD" id="cd00995">
    <property type="entry name" value="PBP2_NikA_DppA_OppA_like"/>
    <property type="match status" value="1"/>
</dbReference>
<comment type="caution">
    <text evidence="6">The sequence shown here is derived from an EMBL/GenBank/DDBJ whole genome shotgun (WGS) entry which is preliminary data.</text>
</comment>
<dbReference type="InterPro" id="IPR030678">
    <property type="entry name" value="Peptide/Ni-bd"/>
</dbReference>
<feature type="domain" description="Solute-binding protein family 5" evidence="5">
    <location>
        <begin position="73"/>
        <end position="427"/>
    </location>
</feature>
<evidence type="ECO:0000256" key="1">
    <source>
        <dbReference type="ARBA" id="ARBA00005695"/>
    </source>
</evidence>
<keyword evidence="2" id="KW-0813">Transport</keyword>
<dbReference type="RefSeq" id="WP_133515114.1">
    <property type="nucleotide sequence ID" value="NZ_SNWX01000012.1"/>
</dbReference>
<dbReference type="OrthoDB" id="9772924at2"/>
<feature type="signal peptide" evidence="4">
    <location>
        <begin position="1"/>
        <end position="26"/>
    </location>
</feature>
<dbReference type="Pfam" id="PF00496">
    <property type="entry name" value="SBP_bac_5"/>
    <property type="match status" value="1"/>
</dbReference>
<proteinExistence type="inferred from homology"/>
<dbReference type="PIRSF" id="PIRSF002741">
    <property type="entry name" value="MppA"/>
    <property type="match status" value="1"/>
</dbReference>
<dbReference type="Gene3D" id="3.40.190.10">
    <property type="entry name" value="Periplasmic binding protein-like II"/>
    <property type="match status" value="1"/>
</dbReference>
<evidence type="ECO:0000256" key="3">
    <source>
        <dbReference type="ARBA" id="ARBA00022729"/>
    </source>
</evidence>
<organism evidence="6 7">
    <name type="scientific">Halanaerobium saccharolyticum</name>
    <dbReference type="NCBI Taxonomy" id="43595"/>
    <lineage>
        <taxon>Bacteria</taxon>
        <taxon>Bacillati</taxon>
        <taxon>Bacillota</taxon>
        <taxon>Clostridia</taxon>
        <taxon>Halanaerobiales</taxon>
        <taxon>Halanaerobiaceae</taxon>
        <taxon>Halanaerobium</taxon>
    </lineage>
</organism>
<dbReference type="SUPFAM" id="SSF53850">
    <property type="entry name" value="Periplasmic binding protein-like II"/>
    <property type="match status" value="1"/>
</dbReference>
<name>A0A4R6LQ63_9FIRM</name>
<dbReference type="GO" id="GO:0043190">
    <property type="term" value="C:ATP-binding cassette (ABC) transporter complex"/>
    <property type="evidence" value="ECO:0007669"/>
    <property type="project" value="InterPro"/>
</dbReference>
<accession>A0A4R6LQ63</accession>
<dbReference type="Gene3D" id="3.10.105.10">
    <property type="entry name" value="Dipeptide-binding Protein, Domain 3"/>
    <property type="match status" value="1"/>
</dbReference>
<protein>
    <submittedName>
        <fullName evidence="6">Peptide/nickel transport system substrate-binding protein</fullName>
    </submittedName>
</protein>
<evidence type="ECO:0000313" key="6">
    <source>
        <dbReference type="EMBL" id="TDO89294.1"/>
    </source>
</evidence>
<dbReference type="GO" id="GO:0042597">
    <property type="term" value="C:periplasmic space"/>
    <property type="evidence" value="ECO:0007669"/>
    <property type="project" value="UniProtKB-ARBA"/>
</dbReference>
<dbReference type="Proteomes" id="UP000295064">
    <property type="component" value="Unassembled WGS sequence"/>
</dbReference>
<evidence type="ECO:0000256" key="4">
    <source>
        <dbReference type="SAM" id="SignalP"/>
    </source>
</evidence>
<dbReference type="InterPro" id="IPR000914">
    <property type="entry name" value="SBP_5_dom"/>
</dbReference>
<dbReference type="EMBL" id="SNWX01000012">
    <property type="protein sequence ID" value="TDO89294.1"/>
    <property type="molecule type" value="Genomic_DNA"/>
</dbReference>
<dbReference type="PANTHER" id="PTHR30290:SF9">
    <property type="entry name" value="OLIGOPEPTIDE-BINDING PROTEIN APPA"/>
    <property type="match status" value="1"/>
</dbReference>
<dbReference type="PANTHER" id="PTHR30290">
    <property type="entry name" value="PERIPLASMIC BINDING COMPONENT OF ABC TRANSPORTER"/>
    <property type="match status" value="1"/>
</dbReference>
<feature type="chain" id="PRO_5020703190" evidence="4">
    <location>
        <begin position="27"/>
        <end position="512"/>
    </location>
</feature>
<dbReference type="AlphaFoldDB" id="A0A4R6LQ63"/>
<gene>
    <name evidence="6" type="ORF">DFR79_11247</name>
</gene>
<dbReference type="GO" id="GO:1904680">
    <property type="term" value="F:peptide transmembrane transporter activity"/>
    <property type="evidence" value="ECO:0007669"/>
    <property type="project" value="TreeGrafter"/>
</dbReference>
<evidence type="ECO:0000313" key="7">
    <source>
        <dbReference type="Proteomes" id="UP000295064"/>
    </source>
</evidence>
<dbReference type="GO" id="GO:0015833">
    <property type="term" value="P:peptide transport"/>
    <property type="evidence" value="ECO:0007669"/>
    <property type="project" value="TreeGrafter"/>
</dbReference>
<evidence type="ECO:0000256" key="2">
    <source>
        <dbReference type="ARBA" id="ARBA00022448"/>
    </source>
</evidence>
<dbReference type="Gene3D" id="3.90.76.10">
    <property type="entry name" value="Dipeptide-binding Protein, Domain 1"/>
    <property type="match status" value="1"/>
</dbReference>
<evidence type="ECO:0000259" key="5">
    <source>
        <dbReference type="Pfam" id="PF00496"/>
    </source>
</evidence>
<keyword evidence="3 4" id="KW-0732">Signal</keyword>
<reference evidence="6 7" key="1">
    <citation type="submission" date="2019-03" db="EMBL/GenBank/DDBJ databases">
        <title>Subsurface microbial communities from deep shales in Ohio and West Virginia, USA.</title>
        <authorList>
            <person name="Wrighton K."/>
        </authorList>
    </citation>
    <scope>NUCLEOTIDE SEQUENCE [LARGE SCALE GENOMIC DNA]</scope>
    <source>
        <strain evidence="6 7">MA284_T2</strain>
    </source>
</reference>
<sequence>MLKNKYIFTLITTVLLFSLLTNPAAAQDDSLNIAIPGRAQTLDPAYLQRVLSDWPVMNSVFNGLVKYKPGTFKVVPDLAKKWEISENGTEINFQLKEGVQFHKDYGEFTAKDVKFSFERIIAEDANSPEAQSFSNLERVEIVDKYTVKLILSQPMGRLFTSTLPFNAGLIVSKKAVEEMGRKEFSSNPIGTGPYVFKEWDVNNNITLQKNKNYFEAEADYGEIVFMPMADPTSQELALQAGEIDIGQLTLDNFDQISQMEEFEAEIFPDLAVQYVAFNTSKEPLNNKKLREALRYIINPEEILVGAFAGKAEKAYSILLEDMIGYWKAPDFKLKEVGKDYVWNLLAEAGYPEGEGLELEYVTDSTQKRRLIGALIQDQLSQFNIDLNVKAMEVGPKIESWQEGSYDITYARFTNTVDPGYNFQWYLSEQIGKWNLFQWSNKKYDRLWQEAETSLNTNKRAENYRKMQQLMNEDSIGIWVTHGVKTPAWNTEVEPVFSPDGVVLPWLTTSSEK</sequence>